<evidence type="ECO:0000256" key="1">
    <source>
        <dbReference type="SAM" id="MobiDB-lite"/>
    </source>
</evidence>
<dbReference type="EMBL" id="LNYS01000006">
    <property type="protein sequence ID" value="KTD51554.1"/>
    <property type="molecule type" value="Genomic_DNA"/>
</dbReference>
<dbReference type="STRING" id="45073.Lqui_0398"/>
<feature type="compositionally biased region" description="Basic and acidic residues" evidence="1">
    <location>
        <begin position="39"/>
        <end position="49"/>
    </location>
</feature>
<proteinExistence type="predicted"/>
<dbReference type="AlphaFoldDB" id="A0A0W0Y4H9"/>
<feature type="region of interest" description="Disordered" evidence="1">
    <location>
        <begin position="39"/>
        <end position="60"/>
    </location>
</feature>
<protein>
    <submittedName>
        <fullName evidence="2">Uncharacterized protein</fullName>
    </submittedName>
</protein>
<evidence type="ECO:0000313" key="3">
    <source>
        <dbReference type="Proteomes" id="UP000054618"/>
    </source>
</evidence>
<gene>
    <name evidence="2" type="ORF">Lqui_0398</name>
</gene>
<keyword evidence="3" id="KW-1185">Reference proteome</keyword>
<reference evidence="2 3" key="1">
    <citation type="submission" date="2015-11" db="EMBL/GenBank/DDBJ databases">
        <title>Genomic analysis of 38 Legionella species identifies large and diverse effector repertoires.</title>
        <authorList>
            <person name="Burstein D."/>
            <person name="Amaro F."/>
            <person name="Zusman T."/>
            <person name="Lifshitz Z."/>
            <person name="Cohen O."/>
            <person name="Gilbert J.A."/>
            <person name="Pupko T."/>
            <person name="Shuman H.A."/>
            <person name="Segal G."/>
        </authorList>
    </citation>
    <scope>NUCLEOTIDE SEQUENCE [LARGE SCALE GENOMIC DNA]</scope>
    <source>
        <strain evidence="2 3">CDC#1442-AUS-E</strain>
    </source>
</reference>
<evidence type="ECO:0000313" key="2">
    <source>
        <dbReference type="EMBL" id="KTD51554.1"/>
    </source>
</evidence>
<organism evidence="2 3">
    <name type="scientific">Legionella quinlivanii</name>
    <dbReference type="NCBI Taxonomy" id="45073"/>
    <lineage>
        <taxon>Bacteria</taxon>
        <taxon>Pseudomonadati</taxon>
        <taxon>Pseudomonadota</taxon>
        <taxon>Gammaproteobacteria</taxon>
        <taxon>Legionellales</taxon>
        <taxon>Legionellaceae</taxon>
        <taxon>Legionella</taxon>
    </lineage>
</organism>
<dbReference type="RefSeq" id="WP_058506523.1">
    <property type="nucleotide sequence ID" value="NZ_CAAAIK010000002.1"/>
</dbReference>
<dbReference type="OrthoDB" id="9915103at2"/>
<dbReference type="PATRIC" id="fig|45073.5.peg.425"/>
<accession>A0A0W0Y4H9</accession>
<name>A0A0W0Y4H9_9GAMM</name>
<dbReference type="Proteomes" id="UP000054618">
    <property type="component" value="Unassembled WGS sequence"/>
</dbReference>
<sequence length="60" mass="6827">MTINKKNNSNPNQFFTRIPENILDDKIPTMRSVLLLNRPEEIKEDEEKISSSSGLGRPGL</sequence>
<comment type="caution">
    <text evidence="2">The sequence shown here is derived from an EMBL/GenBank/DDBJ whole genome shotgun (WGS) entry which is preliminary data.</text>
</comment>